<dbReference type="SMART" id="SM00448">
    <property type="entry name" value="REC"/>
    <property type="match status" value="1"/>
</dbReference>
<dbReference type="PANTHER" id="PTHR45339:SF1">
    <property type="entry name" value="HYBRID SIGNAL TRANSDUCTION HISTIDINE KINASE J"/>
    <property type="match status" value="1"/>
</dbReference>
<dbReference type="InterPro" id="IPR003661">
    <property type="entry name" value="HisK_dim/P_dom"/>
</dbReference>
<dbReference type="EC" id="2.7.13.3" evidence="2"/>
<dbReference type="PRINTS" id="PR00344">
    <property type="entry name" value="BCTRLSENSOR"/>
</dbReference>
<protein>
    <recommendedName>
        <fullName evidence="2">histidine kinase</fullName>
        <ecNumber evidence="2">2.7.13.3</ecNumber>
    </recommendedName>
</protein>
<dbReference type="PANTHER" id="PTHR45339">
    <property type="entry name" value="HYBRID SIGNAL TRANSDUCTION HISTIDINE KINASE J"/>
    <property type="match status" value="1"/>
</dbReference>
<comment type="catalytic activity">
    <reaction evidence="1">
        <text>ATP + protein L-histidine = ADP + protein N-phospho-L-histidine.</text>
        <dbReference type="EC" id="2.7.13.3"/>
    </reaction>
</comment>
<feature type="domain" description="Histidine kinase" evidence="7">
    <location>
        <begin position="200"/>
        <end position="422"/>
    </location>
</feature>
<keyword evidence="9" id="KW-0808">Transferase</keyword>
<keyword evidence="6" id="KW-1133">Transmembrane helix</keyword>
<gene>
    <name evidence="9" type="ORF">SAMN03003324_02491</name>
</gene>
<dbReference type="Pfam" id="PF00072">
    <property type="entry name" value="Response_reg"/>
    <property type="match status" value="1"/>
</dbReference>
<evidence type="ECO:0000313" key="9">
    <source>
        <dbReference type="EMBL" id="SFF12233.1"/>
    </source>
</evidence>
<organism evidence="9 10">
    <name type="scientific">Pedobacter antarcticus</name>
    <dbReference type="NCBI Taxonomy" id="34086"/>
    <lineage>
        <taxon>Bacteria</taxon>
        <taxon>Pseudomonadati</taxon>
        <taxon>Bacteroidota</taxon>
        <taxon>Sphingobacteriia</taxon>
        <taxon>Sphingobacteriales</taxon>
        <taxon>Sphingobacteriaceae</taxon>
        <taxon>Pedobacter</taxon>
    </lineage>
</organism>
<evidence type="ECO:0000256" key="1">
    <source>
        <dbReference type="ARBA" id="ARBA00000085"/>
    </source>
</evidence>
<keyword evidence="6" id="KW-0812">Transmembrane</keyword>
<keyword evidence="9" id="KW-0418">Kinase</keyword>
<dbReference type="Gene3D" id="3.40.50.2300">
    <property type="match status" value="1"/>
</dbReference>
<keyword evidence="3 5" id="KW-0597">Phosphoprotein</keyword>
<feature type="transmembrane region" description="Helical" evidence="6">
    <location>
        <begin position="98"/>
        <end position="114"/>
    </location>
</feature>
<dbReference type="InterPro" id="IPR005467">
    <property type="entry name" value="His_kinase_dom"/>
</dbReference>
<dbReference type="STRING" id="34086.SAMN04488084_104193"/>
<dbReference type="CDD" id="cd16922">
    <property type="entry name" value="HATPase_EvgS-ArcB-TorS-like"/>
    <property type="match status" value="1"/>
</dbReference>
<evidence type="ECO:0000256" key="4">
    <source>
        <dbReference type="ARBA" id="ARBA00023012"/>
    </source>
</evidence>
<name>A0A1I2G537_9SPHI</name>
<evidence type="ECO:0000313" key="10">
    <source>
        <dbReference type="Proteomes" id="UP000183129"/>
    </source>
</evidence>
<dbReference type="SMART" id="SM00388">
    <property type="entry name" value="HisKA"/>
    <property type="match status" value="1"/>
</dbReference>
<proteinExistence type="predicted"/>
<dbReference type="EMBL" id="FONS01000005">
    <property type="protein sequence ID" value="SFF12233.1"/>
    <property type="molecule type" value="Genomic_DNA"/>
</dbReference>
<keyword evidence="6" id="KW-0472">Membrane</keyword>
<dbReference type="InterPro" id="IPR036890">
    <property type="entry name" value="HATPase_C_sf"/>
</dbReference>
<evidence type="ECO:0000256" key="2">
    <source>
        <dbReference type="ARBA" id="ARBA00012438"/>
    </source>
</evidence>
<dbReference type="InterPro" id="IPR004358">
    <property type="entry name" value="Sig_transdc_His_kin-like_C"/>
</dbReference>
<dbReference type="InterPro" id="IPR011006">
    <property type="entry name" value="CheY-like_superfamily"/>
</dbReference>
<dbReference type="Proteomes" id="UP000183129">
    <property type="component" value="Unassembled WGS sequence"/>
</dbReference>
<evidence type="ECO:0000256" key="6">
    <source>
        <dbReference type="SAM" id="Phobius"/>
    </source>
</evidence>
<feature type="domain" description="Response regulatory" evidence="8">
    <location>
        <begin position="446"/>
        <end position="564"/>
    </location>
</feature>
<dbReference type="CDD" id="cd00082">
    <property type="entry name" value="HisKA"/>
    <property type="match status" value="1"/>
</dbReference>
<dbReference type="CDD" id="cd17546">
    <property type="entry name" value="REC_hyHK_CKI1_RcsC-like"/>
    <property type="match status" value="1"/>
</dbReference>
<reference evidence="9 10" key="1">
    <citation type="submission" date="2016-10" db="EMBL/GenBank/DDBJ databases">
        <authorList>
            <person name="de Groot N.N."/>
        </authorList>
    </citation>
    <scope>NUCLEOTIDE SEQUENCE [LARGE SCALE GENOMIC DNA]</scope>
    <source>
        <strain evidence="9 10">ATCC 51969</strain>
    </source>
</reference>
<sequence length="570" mass="63389">MSSALSDTSLLSAQLRLFTLMLCANIIKGGLYLYDAVINHANNGSGRAIRLMVSSALIILLLRKFPRIVPWGIHYAVIATIAHVYYRVFTPSVGPDIVAMQAIFMVILSSFFGLGKKWGTFYTLISAASVILVHYIPSKFAGLQPLPQNLSDLYISVNWLVILLSCFYFYGVLYENMRASKLLNVQLAEAADAKSNFLSTMSHELRTPLNSVIGIAGLLKSDYTNVQQREQLDVLKFSAESLLTLINNILDINKMQSGKLELESTSFSLELLLNGIAKGMEFNAQEKGLKFNLSVNNQIKGKNFISDPTRLSQVLYNLIGNAVKFTEHGEVTLSTEVEQSDASYITVRFNVTDTGIGISDDQLKLVFEPFQQATASTTRKFGGTGLGLAIVKQLVEMFGSQIWAESQLGKGTKFHFSIRLQLDKQKLPDTQGSAPEVAEISLSSLRILLAEDNMMNIYFMKQLFKRWNISADIAENGAEVLDLLATNDYDVVLMDMHMPVMDGVQATQEIRKLTNPLKATVYIIALTASVSDQVQKRVISAGMNDYLQKPFQLEELRIKLEQRLVTPEIT</sequence>
<evidence type="ECO:0000259" key="7">
    <source>
        <dbReference type="PROSITE" id="PS50109"/>
    </source>
</evidence>
<evidence type="ECO:0000259" key="8">
    <source>
        <dbReference type="PROSITE" id="PS50110"/>
    </source>
</evidence>
<dbReference type="Gene3D" id="3.30.565.10">
    <property type="entry name" value="Histidine kinase-like ATPase, C-terminal domain"/>
    <property type="match status" value="1"/>
</dbReference>
<dbReference type="Pfam" id="PF00512">
    <property type="entry name" value="HisKA"/>
    <property type="match status" value="1"/>
</dbReference>
<dbReference type="SUPFAM" id="SSF47384">
    <property type="entry name" value="Homodimeric domain of signal transducing histidine kinase"/>
    <property type="match status" value="1"/>
</dbReference>
<dbReference type="SMART" id="SM00387">
    <property type="entry name" value="HATPase_c"/>
    <property type="match status" value="1"/>
</dbReference>
<dbReference type="FunFam" id="3.30.565.10:FF:000010">
    <property type="entry name" value="Sensor histidine kinase RcsC"/>
    <property type="match status" value="1"/>
</dbReference>
<feature type="transmembrane region" description="Helical" evidence="6">
    <location>
        <begin position="153"/>
        <end position="173"/>
    </location>
</feature>
<dbReference type="GO" id="GO:0000155">
    <property type="term" value="F:phosphorelay sensor kinase activity"/>
    <property type="evidence" value="ECO:0007669"/>
    <property type="project" value="InterPro"/>
</dbReference>
<keyword evidence="4" id="KW-0902">Two-component regulatory system</keyword>
<dbReference type="AlphaFoldDB" id="A0A1I2G537"/>
<feature type="transmembrane region" description="Helical" evidence="6">
    <location>
        <begin position="69"/>
        <end position="86"/>
    </location>
</feature>
<evidence type="ECO:0000256" key="5">
    <source>
        <dbReference type="PROSITE-ProRule" id="PRU00169"/>
    </source>
</evidence>
<dbReference type="SUPFAM" id="SSF52172">
    <property type="entry name" value="CheY-like"/>
    <property type="match status" value="1"/>
</dbReference>
<dbReference type="SUPFAM" id="SSF55874">
    <property type="entry name" value="ATPase domain of HSP90 chaperone/DNA topoisomerase II/histidine kinase"/>
    <property type="match status" value="1"/>
</dbReference>
<dbReference type="InterPro" id="IPR036097">
    <property type="entry name" value="HisK_dim/P_sf"/>
</dbReference>
<feature type="modified residue" description="4-aspartylphosphate" evidence="5">
    <location>
        <position position="495"/>
    </location>
</feature>
<dbReference type="Gene3D" id="1.10.287.130">
    <property type="match status" value="1"/>
</dbReference>
<dbReference type="InterPro" id="IPR001789">
    <property type="entry name" value="Sig_transdc_resp-reg_receiver"/>
</dbReference>
<dbReference type="PROSITE" id="PS50109">
    <property type="entry name" value="HIS_KIN"/>
    <property type="match status" value="1"/>
</dbReference>
<evidence type="ECO:0000256" key="3">
    <source>
        <dbReference type="ARBA" id="ARBA00022553"/>
    </source>
</evidence>
<dbReference type="InterPro" id="IPR003594">
    <property type="entry name" value="HATPase_dom"/>
</dbReference>
<dbReference type="PROSITE" id="PS50110">
    <property type="entry name" value="RESPONSE_REGULATORY"/>
    <property type="match status" value="1"/>
</dbReference>
<dbReference type="Pfam" id="PF02518">
    <property type="entry name" value="HATPase_c"/>
    <property type="match status" value="1"/>
</dbReference>
<feature type="transmembrane region" description="Helical" evidence="6">
    <location>
        <begin position="121"/>
        <end position="141"/>
    </location>
</feature>
<accession>A0A1I2G537</accession>
<feature type="transmembrane region" description="Helical" evidence="6">
    <location>
        <begin position="15"/>
        <end position="34"/>
    </location>
</feature>